<protein>
    <submittedName>
        <fullName evidence="1">7927_t:CDS:1</fullName>
    </submittedName>
</protein>
<evidence type="ECO:0000313" key="2">
    <source>
        <dbReference type="Proteomes" id="UP000789508"/>
    </source>
</evidence>
<dbReference type="OrthoDB" id="10624901at2759"/>
<organism evidence="1 2">
    <name type="scientific">Ambispora leptoticha</name>
    <dbReference type="NCBI Taxonomy" id="144679"/>
    <lineage>
        <taxon>Eukaryota</taxon>
        <taxon>Fungi</taxon>
        <taxon>Fungi incertae sedis</taxon>
        <taxon>Mucoromycota</taxon>
        <taxon>Glomeromycotina</taxon>
        <taxon>Glomeromycetes</taxon>
        <taxon>Archaeosporales</taxon>
        <taxon>Ambisporaceae</taxon>
        <taxon>Ambispora</taxon>
    </lineage>
</organism>
<name>A0A9N9N4T5_9GLOM</name>
<feature type="non-terminal residue" evidence="1">
    <location>
        <position position="128"/>
    </location>
</feature>
<reference evidence="1" key="1">
    <citation type="submission" date="2021-06" db="EMBL/GenBank/DDBJ databases">
        <authorList>
            <person name="Kallberg Y."/>
            <person name="Tangrot J."/>
            <person name="Rosling A."/>
        </authorList>
    </citation>
    <scope>NUCLEOTIDE SEQUENCE</scope>
    <source>
        <strain evidence="1">FL130A</strain>
    </source>
</reference>
<comment type="caution">
    <text evidence="1">The sequence shown here is derived from an EMBL/GenBank/DDBJ whole genome shotgun (WGS) entry which is preliminary data.</text>
</comment>
<accession>A0A9N9N4T5</accession>
<dbReference type="Proteomes" id="UP000789508">
    <property type="component" value="Unassembled WGS sequence"/>
</dbReference>
<sequence length="128" mass="14571">MAILPEDCSCEVKEFGNAENNKLHAKHINNCLWREESEIKAFKDKMIEAILSKGGAKFKEYKNSIIQQIITQAQGQGISEAELNNNRPNWQNTLLSLNSPKEITDYRTNYLEKDIKNLVSAKSKSAQE</sequence>
<evidence type="ECO:0000313" key="1">
    <source>
        <dbReference type="EMBL" id="CAG8702095.1"/>
    </source>
</evidence>
<keyword evidence="2" id="KW-1185">Reference proteome</keyword>
<proteinExistence type="predicted"/>
<gene>
    <name evidence="1" type="ORF">ALEPTO_LOCUS11619</name>
</gene>
<dbReference type="AlphaFoldDB" id="A0A9N9N4T5"/>
<dbReference type="EMBL" id="CAJVPS010019742">
    <property type="protein sequence ID" value="CAG8702095.1"/>
    <property type="molecule type" value="Genomic_DNA"/>
</dbReference>